<feature type="compositionally biased region" description="Polar residues" evidence="1">
    <location>
        <begin position="1274"/>
        <end position="1286"/>
    </location>
</feature>
<feature type="compositionally biased region" description="Basic and acidic residues" evidence="1">
    <location>
        <begin position="2446"/>
        <end position="2456"/>
    </location>
</feature>
<feature type="compositionally biased region" description="Polar residues" evidence="1">
    <location>
        <begin position="964"/>
        <end position="1001"/>
    </location>
</feature>
<feature type="compositionally biased region" description="Polar residues" evidence="1">
    <location>
        <begin position="1841"/>
        <end position="1850"/>
    </location>
</feature>
<feature type="compositionally biased region" description="Basic and acidic residues" evidence="1">
    <location>
        <begin position="1981"/>
        <end position="2012"/>
    </location>
</feature>
<feature type="compositionally biased region" description="Polar residues" evidence="1">
    <location>
        <begin position="1733"/>
        <end position="1744"/>
    </location>
</feature>
<feature type="region of interest" description="Disordered" evidence="1">
    <location>
        <begin position="1476"/>
        <end position="2628"/>
    </location>
</feature>
<feature type="compositionally biased region" description="Polar residues" evidence="1">
    <location>
        <begin position="1488"/>
        <end position="1503"/>
    </location>
</feature>
<feature type="compositionally biased region" description="Low complexity" evidence="1">
    <location>
        <begin position="1163"/>
        <end position="1173"/>
    </location>
</feature>
<feature type="compositionally biased region" description="Basic and acidic residues" evidence="1">
    <location>
        <begin position="1908"/>
        <end position="1930"/>
    </location>
</feature>
<feature type="compositionally biased region" description="Basic and acidic residues" evidence="1">
    <location>
        <begin position="1580"/>
        <end position="1592"/>
    </location>
</feature>
<gene>
    <name evidence="3" type="ORF">HF086_014997</name>
</gene>
<dbReference type="Proteomes" id="UP000814243">
    <property type="component" value="Unassembled WGS sequence"/>
</dbReference>
<evidence type="ECO:0000313" key="3">
    <source>
        <dbReference type="EMBL" id="KAH9635504.1"/>
    </source>
</evidence>
<feature type="compositionally biased region" description="Basic and acidic residues" evidence="1">
    <location>
        <begin position="2886"/>
        <end position="2906"/>
    </location>
</feature>
<feature type="compositionally biased region" description="Basic and acidic residues" evidence="1">
    <location>
        <begin position="3069"/>
        <end position="3082"/>
    </location>
</feature>
<feature type="region of interest" description="Disordered" evidence="1">
    <location>
        <begin position="3783"/>
        <end position="3851"/>
    </location>
</feature>
<dbReference type="EMBL" id="JACEFF010000547">
    <property type="protein sequence ID" value="KAH9635504.1"/>
    <property type="molecule type" value="Genomic_DNA"/>
</dbReference>
<feature type="compositionally biased region" description="Basic and acidic residues" evidence="1">
    <location>
        <begin position="3203"/>
        <end position="3232"/>
    </location>
</feature>
<feature type="compositionally biased region" description="Basic and acidic residues" evidence="1">
    <location>
        <begin position="403"/>
        <end position="414"/>
    </location>
</feature>
<feature type="compositionally biased region" description="Basic and acidic residues" evidence="1">
    <location>
        <begin position="2190"/>
        <end position="2201"/>
    </location>
</feature>
<feature type="compositionally biased region" description="Polar residues" evidence="1">
    <location>
        <begin position="2167"/>
        <end position="2189"/>
    </location>
</feature>
<feature type="compositionally biased region" description="Basic and acidic residues" evidence="1">
    <location>
        <begin position="3406"/>
        <end position="3415"/>
    </location>
</feature>
<feature type="region of interest" description="Disordered" evidence="1">
    <location>
        <begin position="487"/>
        <end position="1007"/>
    </location>
</feature>
<feature type="compositionally biased region" description="Polar residues" evidence="1">
    <location>
        <begin position="2915"/>
        <end position="2926"/>
    </location>
</feature>
<feature type="compositionally biased region" description="Low complexity" evidence="1">
    <location>
        <begin position="2204"/>
        <end position="2214"/>
    </location>
</feature>
<feature type="compositionally biased region" description="Basic and acidic residues" evidence="1">
    <location>
        <begin position="1543"/>
        <end position="1570"/>
    </location>
</feature>
<feature type="compositionally biased region" description="Basic and acidic residues" evidence="1">
    <location>
        <begin position="1203"/>
        <end position="1215"/>
    </location>
</feature>
<feature type="compositionally biased region" description="Polar residues" evidence="1">
    <location>
        <begin position="2131"/>
        <end position="2140"/>
    </location>
</feature>
<feature type="compositionally biased region" description="Low complexity" evidence="1">
    <location>
        <begin position="645"/>
        <end position="675"/>
    </location>
</feature>
<feature type="compositionally biased region" description="Polar residues" evidence="1">
    <location>
        <begin position="3189"/>
        <end position="3202"/>
    </location>
</feature>
<feature type="compositionally biased region" description="Basic and acidic residues" evidence="1">
    <location>
        <begin position="3259"/>
        <end position="3273"/>
    </location>
</feature>
<feature type="compositionally biased region" description="Polar residues" evidence="1">
    <location>
        <begin position="3383"/>
        <end position="3392"/>
    </location>
</feature>
<feature type="compositionally biased region" description="Basic and acidic residues" evidence="1">
    <location>
        <begin position="2387"/>
        <end position="2396"/>
    </location>
</feature>
<feature type="compositionally biased region" description="Basic and acidic residues" evidence="1">
    <location>
        <begin position="3663"/>
        <end position="3708"/>
    </location>
</feature>
<feature type="region of interest" description="Disordered" evidence="1">
    <location>
        <begin position="192"/>
        <end position="253"/>
    </location>
</feature>
<feature type="compositionally biased region" description="Basic and acidic residues" evidence="1">
    <location>
        <begin position="1607"/>
        <end position="1618"/>
    </location>
</feature>
<feature type="region of interest" description="Disordered" evidence="1">
    <location>
        <begin position="2941"/>
        <end position="3087"/>
    </location>
</feature>
<feature type="compositionally biased region" description="Polar residues" evidence="1">
    <location>
        <begin position="1293"/>
        <end position="1302"/>
    </location>
</feature>
<name>A0A922MF60_SPOEX</name>
<feature type="compositionally biased region" description="Basic and acidic residues" evidence="1">
    <location>
        <begin position="2274"/>
        <end position="2307"/>
    </location>
</feature>
<feature type="compositionally biased region" description="Gly residues" evidence="1">
    <location>
        <begin position="3791"/>
        <end position="3805"/>
    </location>
</feature>
<feature type="compositionally biased region" description="Polar residues" evidence="1">
    <location>
        <begin position="380"/>
        <end position="402"/>
    </location>
</feature>
<feature type="compositionally biased region" description="Polar residues" evidence="1">
    <location>
        <begin position="3275"/>
        <end position="3290"/>
    </location>
</feature>
<feature type="compositionally biased region" description="Low complexity" evidence="1">
    <location>
        <begin position="2548"/>
        <end position="2558"/>
    </location>
</feature>
<protein>
    <recommendedName>
        <fullName evidence="2">Smoothelin domain-containing protein</fullName>
    </recommendedName>
</protein>
<feature type="compositionally biased region" description="Polar residues" evidence="1">
    <location>
        <begin position="202"/>
        <end position="211"/>
    </location>
</feature>
<feature type="compositionally biased region" description="Polar residues" evidence="1">
    <location>
        <begin position="2013"/>
        <end position="2030"/>
    </location>
</feature>
<feature type="compositionally biased region" description="Basic and acidic residues" evidence="1">
    <location>
        <begin position="2491"/>
        <end position="2518"/>
    </location>
</feature>
<feature type="compositionally biased region" description="Polar residues" evidence="1">
    <location>
        <begin position="628"/>
        <end position="638"/>
    </location>
</feature>
<feature type="compositionally biased region" description="Basic and acidic residues" evidence="1">
    <location>
        <begin position="921"/>
        <end position="937"/>
    </location>
</feature>
<accession>A0A922MF60</accession>
<feature type="compositionally biased region" description="Basic and acidic residues" evidence="1">
    <location>
        <begin position="1310"/>
        <end position="1323"/>
    </location>
</feature>
<feature type="compositionally biased region" description="Basic and acidic residues" evidence="1">
    <location>
        <begin position="834"/>
        <end position="858"/>
    </location>
</feature>
<feature type="compositionally biased region" description="Basic and acidic residues" evidence="1">
    <location>
        <begin position="716"/>
        <end position="731"/>
    </location>
</feature>
<feature type="compositionally biased region" description="Polar residues" evidence="1">
    <location>
        <begin position="1861"/>
        <end position="1876"/>
    </location>
</feature>
<feature type="compositionally biased region" description="Polar residues" evidence="1">
    <location>
        <begin position="611"/>
        <end position="621"/>
    </location>
</feature>
<feature type="compositionally biased region" description="Basic and acidic residues" evidence="1">
    <location>
        <begin position="512"/>
        <end position="557"/>
    </location>
</feature>
<feature type="compositionally biased region" description="Low complexity" evidence="1">
    <location>
        <begin position="2470"/>
        <end position="2487"/>
    </location>
</feature>
<feature type="compositionally biased region" description="Basic and acidic residues" evidence="1">
    <location>
        <begin position="1964"/>
        <end position="1974"/>
    </location>
</feature>
<proteinExistence type="predicted"/>
<feature type="compositionally biased region" description="Basic and acidic residues" evidence="1">
    <location>
        <begin position="1797"/>
        <end position="1834"/>
    </location>
</feature>
<feature type="compositionally biased region" description="Basic and acidic residues" evidence="1">
    <location>
        <begin position="2072"/>
        <end position="2083"/>
    </location>
</feature>
<feature type="region of interest" description="Disordered" evidence="1">
    <location>
        <begin position="3663"/>
        <end position="3717"/>
    </location>
</feature>
<evidence type="ECO:0000313" key="4">
    <source>
        <dbReference type="Proteomes" id="UP000814243"/>
    </source>
</evidence>
<feature type="compositionally biased region" description="Basic and acidic residues" evidence="1">
    <location>
        <begin position="3423"/>
        <end position="3432"/>
    </location>
</feature>
<reference evidence="3" key="1">
    <citation type="journal article" date="2021" name="G3 (Bethesda)">
        <title>Genome and transcriptome analysis of the beet armyworm Spodoptera exigua reveals targets for pest control. .</title>
        <authorList>
            <person name="Simon S."/>
            <person name="Breeschoten T."/>
            <person name="Jansen H.J."/>
            <person name="Dirks R.P."/>
            <person name="Schranz M.E."/>
            <person name="Ros V.I.D."/>
        </authorList>
    </citation>
    <scope>NUCLEOTIDE SEQUENCE</scope>
    <source>
        <strain evidence="3">TB_SE_WUR_2020</strain>
    </source>
</reference>
<feature type="compositionally biased region" description="Polar residues" evidence="1">
    <location>
        <begin position="2406"/>
        <end position="2419"/>
    </location>
</feature>
<feature type="region of interest" description="Disordered" evidence="1">
    <location>
        <begin position="1019"/>
        <end position="1449"/>
    </location>
</feature>
<comment type="caution">
    <text evidence="3">The sequence shown here is derived from an EMBL/GenBank/DDBJ whole genome shotgun (WGS) entry which is preliminary data.</text>
</comment>
<feature type="compositionally biased region" description="Polar residues" evidence="1">
    <location>
        <begin position="1070"/>
        <end position="1090"/>
    </location>
</feature>
<feature type="compositionally biased region" description="Polar residues" evidence="1">
    <location>
        <begin position="2457"/>
        <end position="2469"/>
    </location>
</feature>
<feature type="compositionally biased region" description="Basic and acidic residues" evidence="1">
    <location>
        <begin position="797"/>
        <end position="826"/>
    </location>
</feature>
<feature type="compositionally biased region" description="Polar residues" evidence="1">
    <location>
        <begin position="1889"/>
        <end position="1907"/>
    </location>
</feature>
<feature type="compositionally biased region" description="Polar residues" evidence="1">
    <location>
        <begin position="2042"/>
        <end position="2059"/>
    </location>
</feature>
<feature type="compositionally biased region" description="Basic and acidic residues" evidence="1">
    <location>
        <begin position="1186"/>
        <end position="1196"/>
    </location>
</feature>
<feature type="region of interest" description="Disordered" evidence="1">
    <location>
        <begin position="3183"/>
        <end position="3317"/>
    </location>
</feature>
<feature type="compositionally biased region" description="Polar residues" evidence="1">
    <location>
        <begin position="2870"/>
        <end position="2885"/>
    </location>
</feature>
<feature type="compositionally biased region" description="Basic residues" evidence="1">
    <location>
        <begin position="3812"/>
        <end position="3822"/>
    </location>
</feature>
<feature type="region of interest" description="Disordered" evidence="1">
    <location>
        <begin position="2789"/>
        <end position="2808"/>
    </location>
</feature>
<sequence length="3851" mass="436518">MSEGDVSLIRDEDLLRRMWQQTEDFSRKKEIRAHMYRLREERLRDLYSPEPTRDGKGNTTSSSLLTGHRTECIRKYTFIVKDQKLAQMCPNSTGSEFSAAQGHVKSFADQSFQSMKSKEVRDAGSPPKEFTYRGQDLKALSNAGWNVESENKTTDDGHTHVKSVHANIEGRYDVDGGKGQFAAVDHHKEAVTEYHDDHSSLKRNQTSSNTAAREYVVRNTDDGTQISSTTSSSTSSSKFQQMSSTRHDTVPYLTNDDYDLRSYDTNRNEDASSMTRRQIIKTNEYDQSTENDYEQNLRKNEYQQHVSRNDYEQNITKNNYDSVKKNNYEQNVSRNDYETGELVSRKIDYPDDNTRVIVETRCLPDGTRVTSTKREFRAPVQSTRSEQSYQIRENKSYSTQQRSDVKESSKTTRHVTDNRVTDIVDSQRNVDDNDFKRQIADYTKDNKDYSDVKLYETKINKRVVDHSNADDNYSKTSRHVTKVTKEVTDNDDYVQRQQRTDQTHHRQYVAVDQRETTTRDTKTDTLTPRSDRPDNLTKQKERPESLTPRCDHPETMKPSDNNQENIEPNDNRPRQQRDSIHQETISTEEKTHVIKRENKAEESVERKTSTDRYQTTYQTDFPQKKISNDWSPSHQAWASTLRADTPTTTRPSTRASSPGSRTFRSSTSSLRSSVSPDKITRKPSSRGESPNKIDRSSPTRKVVDKHSVTHSTHSVTEVKTHKNTTLDDKRPPTGRSPTRPGYSPERKPHDHRQRPSVSPEKRPQDLAFRPSVSPDRKPIYRSSPTDNYPRTSSPSRPLDRGESPTRPRASPERDSPHKTTPTDKNPRTKSPSRPLDRNESPMRPRTSPERNSSNKETDTDNYPRTYSPTRPLDHSLSPTPDNVTKDTLIKAGQTSERKQPYNSQPDWTSELPRHTSPSRPHPTESKVRPGKSPDRKPQSSVPATDDTSPKRGSVSPDRKPGYTKPTSASRPSENLKGRTSPSKQIPSQSPERKPQNNSKTTIKVKDDHYKFIDEETKMYSRIEETEINNLKPSPTDFIRTIPKETITKSSPTKDTPDFRDATPSRRRSPSPKQHVTLTNQSKRVDTTQLTTDKEINTKYSIPKDKSNSSDKTTPREPSPSKYGTYDKKKPYEGDDTEAVRNTVVMTEDNKFGSQTHRAKSPKKTPSQPSSPTKKSPRDSVSPIKSPTKDSKFKHTTDFMSTEQKNEEVNKTVTKEHPRRLITPSSSPTRKPKPTDTEPSTGQSSPTTSVSGFVYFSSPRNEKTVVTDLDEQETYSETNVVDKTTTIYKRPESLSVNRPQSPTKIPCRSPSPEKRISPPKDSLPRKSSLKKPSNEITQASPIEKPPSSFSVSPTEDSKEFPNHKIVKKDHPKTPDTEAPTGKQKPPLERRETYEDRCRKILGMMDDTTTTTVTTKKTSHLREPEENLSSPNFSPCRSPATKETPFEYPSIKKTTKTKADVTDFIIHEQQNVIQKTTTHIDKLHDENTKSPRGTSPTKLQNISINTEKDVLGAKKVPFPRQSPERQSIFDEDSVLHKSTKTNLSPDKKPQNEQTIKKPEDKHPTDLISETKDFIGNTSIVSTKDEISTQEKISRSSESPTRKPGQQPDKITERKPSDHKNIPTKTNLDYEEFIKEKSPSLPNYNKTTTTTSMVVEYDSTSTIEDVEESVPAGSDRSEQNIQPSDVPTRQKPKAVNDTPTKHSFSSDKSPDRKASFDKPSTRASPEKKPKESSPSRTSHGTTVTSVTDYEITSAEDIQEHSTLNRVKSRRSPRVSESPTRKSPKSADDTPLHSTYTNNRSPDRKMDNREKTSSVRSSPEKTCTDRYKKDESPTKHDNVPGYMKTTKSATSKSEIISRDVEEATSFITTEKQVSLRSSESPTRKASETKDYPRTSSPPRSTELSDRSQQNKLKNETPQKRTSPEKQDLHKKEPSPTRVKPISEQTPGYMKAISSHVHRHNLSQNHTIESIERMHDHPRPLSPSKQPRENNSHREHVSPDRKQERPESADKEPRETSSSKSSPDTPNYMKKTSASIRKLSNDHVETSTKTIDSSPKTPHKQSSPDGILKHGSFSPRESPERHTQETIPKETSPIRKPSSITLVDTKESNYVESTTTSKDIKTTTTTNVTEKDHSILQRSSTSPPRSASKHVESSKPTAELPINRHSDISIKPSKTSSINTTEVIQQISHRSSSSPDRKPSYKKSPDLKTTSTDDIITVDVAEKHSLVRTSESPSRHTPHQPSKFQPDLLQQPEEPRQLRTPSPSKKTTKVTEISSDFISSEKEQEILDKVHKSVRKMSPERKEHSPSREKSPGKTTTSLQDIDITKHTETGDEFISQDFIEITEKCTVTKKHTSYPEKAEDEKPKDQKVPHKQTSRTVSPTKKPSGIATPTKVDKSPDSPTKRSVSPKKPISSTERPQSPQISKPSGIKPKEQIPSHLTRKPTPATLNITKVDKTATDIKKSTNVNSVTKQNSFTRTTNASKTTTKSIPSPTGRQNEPETKRAPTPKGIRDSIIPKKDNDTKVMRTSSDLTIKKKVSPQRMKSKPEIQVSDMSTKSTVKTTKSSVKEPHSKLPSKPKSATTLNTSIDDDDIIVDVEQSKSSRENSPDRICPTPVNFGEDIGTPRYPDEVSEPDDEFRRRTHHTIHEAESIVDDIVEICEDDELFVRKTDVDVVTDEDESLLSVTDKVSRFSKGVDTVHKSKDTTTIFKETEKRVHSDFIDDKLKSDECLLSVSEKVNKFAKGPKDTRESRSPSRRVTDEYDRNTVYQDDYTKLSVHDKAHLFVETAENVKMPKLKPTPQRVERPDLSNVDDSLKSDDCLLSVSDKVHKFVKTAEQFLSESHEGEENEKKIKEQHEKIMRKIVTDVDEDEQDIERTTFTENTDVANKSSPNQRDEKTKPKESSSLPKIKDSSKPNMKPNERTPTVKITTLRSSEAVKKAKALFENIATTTTQKTKETAHVKPSSSTKLTDIGVIKKPSKTDYSTVLHPPAEDESPHVTDVDSQIAQPQKDRPTSGITTRPRVPQSDDGKPRSSPSRLNIQPADVPRSKSPMRQTIETTTTTKTIVSRYPVSQRAESPRQRPEAEKPEKVPGYLRPTKTSQIKEETKVIEDTEVSSRRGSGKFGVELRRTSVERSTVSSERRRSVEHPCIEDIFDLDLLEQMLEKVVGYEQRRRIRSQIRIAKKRLENEHTDTKTYTKTARQTVTTQKLRSPERQYTRSPERNASKATPHKESSPDRHTKAQQRTIPERTQPKEPVQPVHNGYSKESNKTLSDRYHRPQSPDKPTTKSVPNSKSPVRQPSPDKKTRTHSPSKTAAPKPKSNRFNEYASAYMKKVGLSEADKIKFAEAKSKKTAEENQRTIKHTEHKIVEEYSTAKSFTDEIISRDVIEVVQQNGTNKRSPSPEKPQSPGRKAHSPERIHERTPSPTQKQKRTEPAKKETIIKTVYEIEKKIPQKQVQEEKPSWVTNRNLKKISSETRTFSSKKIEEKPKYRAPSPSKAITKPIDVITSSYGPGPLDADGKPLFGIRALRNGASNYQVKGTVIRQEYHSRNGGEPEGTVSVTAYSTEPEDLERLLQGQGEPPSRIHGLAAITTTKKFGGDTGTTLKEAHGREDRAAIDQFTHSDRRVSDTGIEDITERISNRREEIVGETRRIESRREEIIGDRSRQAREEIIDSSKDRREDKSERMQRRVDKVEKKGDRPQERRERIERTDDKKTVRQSSVKSLTEKYIKSANESSKAERVTYPKAGLILRTSTMKDSVSSDSSAHAGQYTTYLPVFLLRRECRHTLSNPHRQRAQPGLGGGHDGDDVGAGGWRSEVGHHHHPHPRLHHAPLPAREVLPRQQHQGHRRAGHSHQDEEC</sequence>
<feature type="domain" description="Smoothelin" evidence="2">
    <location>
        <begin position="3143"/>
        <end position="3177"/>
    </location>
</feature>
<dbReference type="Pfam" id="PF12510">
    <property type="entry name" value="Smoothelin"/>
    <property type="match status" value="1"/>
</dbReference>
<dbReference type="InterPro" id="IPR022189">
    <property type="entry name" value="SMTN"/>
</dbReference>
<feature type="compositionally biased region" description="Basic and acidic residues" evidence="1">
    <location>
        <begin position="1054"/>
        <end position="1063"/>
    </location>
</feature>
<feature type="compositionally biased region" description="Basic and acidic residues" evidence="1">
    <location>
        <begin position="1476"/>
        <end position="1487"/>
    </location>
</feature>
<feature type="compositionally biased region" description="Basic and acidic residues" evidence="1">
    <location>
        <begin position="2349"/>
        <end position="2364"/>
    </location>
</feature>
<feature type="compositionally biased region" description="Basic and acidic residues" evidence="1">
    <location>
        <begin position="2591"/>
        <end position="2601"/>
    </location>
</feature>
<feature type="compositionally biased region" description="Low complexity" evidence="1">
    <location>
        <begin position="2109"/>
        <end position="2123"/>
    </location>
</feature>
<feature type="compositionally biased region" description="Polar residues" evidence="1">
    <location>
        <begin position="782"/>
        <end position="795"/>
    </location>
</feature>
<feature type="compositionally biased region" description="Polar residues" evidence="1">
    <location>
        <begin position="1637"/>
        <end position="1660"/>
    </location>
</feature>
<feature type="region of interest" description="Disordered" evidence="1">
    <location>
        <begin position="369"/>
        <end position="414"/>
    </location>
</feature>
<feature type="compositionally biased region" description="Low complexity" evidence="1">
    <location>
        <begin position="3048"/>
        <end position="3058"/>
    </location>
</feature>
<feature type="compositionally biased region" description="Basic and acidic residues" evidence="1">
    <location>
        <begin position="1384"/>
        <end position="1397"/>
    </location>
</feature>
<feature type="compositionally biased region" description="Low complexity" evidence="1">
    <location>
        <begin position="224"/>
        <end position="244"/>
    </location>
</feature>
<feature type="compositionally biased region" description="Polar residues" evidence="1">
    <location>
        <begin position="558"/>
        <end position="568"/>
    </location>
</feature>
<feature type="compositionally biased region" description="Basic and acidic residues" evidence="1">
    <location>
        <begin position="1091"/>
        <end position="1114"/>
    </location>
</feature>
<organism evidence="3 4">
    <name type="scientific">Spodoptera exigua</name>
    <name type="common">Beet armyworm</name>
    <name type="synonym">Noctua fulgens</name>
    <dbReference type="NCBI Taxonomy" id="7107"/>
    <lineage>
        <taxon>Eukaryota</taxon>
        <taxon>Metazoa</taxon>
        <taxon>Ecdysozoa</taxon>
        <taxon>Arthropoda</taxon>
        <taxon>Hexapoda</taxon>
        <taxon>Insecta</taxon>
        <taxon>Pterygota</taxon>
        <taxon>Neoptera</taxon>
        <taxon>Endopterygota</taxon>
        <taxon>Lepidoptera</taxon>
        <taxon>Glossata</taxon>
        <taxon>Ditrysia</taxon>
        <taxon>Noctuoidea</taxon>
        <taxon>Noctuidae</taxon>
        <taxon>Amphipyrinae</taxon>
        <taxon>Spodoptera</taxon>
    </lineage>
</organism>
<feature type="compositionally biased region" description="Basic and acidic residues" evidence="1">
    <location>
        <begin position="2983"/>
        <end position="2993"/>
    </location>
</feature>
<feature type="compositionally biased region" description="Basic and acidic residues" evidence="1">
    <location>
        <begin position="1877"/>
        <end position="1888"/>
    </location>
</feature>
<feature type="region of interest" description="Disordered" evidence="1">
    <location>
        <begin position="2855"/>
        <end position="2929"/>
    </location>
</feature>
<feature type="compositionally biased region" description="Basic and acidic residues" evidence="1">
    <location>
        <begin position="2795"/>
        <end position="2808"/>
    </location>
</feature>
<feature type="compositionally biased region" description="Basic and acidic residues" evidence="1">
    <location>
        <begin position="1701"/>
        <end position="1730"/>
    </location>
</feature>
<feature type="region of interest" description="Disordered" evidence="1">
    <location>
        <begin position="3381"/>
        <end position="3432"/>
    </location>
</feature>
<feature type="compositionally biased region" description="Polar residues" evidence="1">
    <location>
        <begin position="1237"/>
        <end position="1250"/>
    </location>
</feature>
<feature type="compositionally biased region" description="Basic and acidic residues" evidence="1">
    <location>
        <begin position="569"/>
        <end position="610"/>
    </location>
</feature>
<feature type="region of interest" description="Disordered" evidence="1">
    <location>
        <begin position="3467"/>
        <end position="3490"/>
    </location>
</feature>
<evidence type="ECO:0000259" key="2">
    <source>
        <dbReference type="Pfam" id="PF12510"/>
    </source>
</evidence>
<evidence type="ECO:0000256" key="1">
    <source>
        <dbReference type="SAM" id="MobiDB-lite"/>
    </source>
</evidence>
<feature type="compositionally biased region" description="Basic and acidic residues" evidence="1">
    <location>
        <begin position="689"/>
        <end position="707"/>
    </location>
</feature>